<gene>
    <name evidence="1" type="ORF">PENTCL1PPCAC_690</name>
</gene>
<dbReference type="AlphaFoldDB" id="A0AAV5S7R1"/>
<feature type="non-terminal residue" evidence="1">
    <location>
        <position position="1"/>
    </location>
</feature>
<sequence>ECSRCEKPHENINAKFSTNWNQCSEFNCGDNSIMIFKFSDSERQNNDTIMCVDNDKTPTWKWEEAYIQPKSVSCEYICEQQNPLYSTCDPQDTQCKEVSFDNPNTCRKSMHFST</sequence>
<evidence type="ECO:0000313" key="1">
    <source>
        <dbReference type="EMBL" id="GMS78515.1"/>
    </source>
</evidence>
<evidence type="ECO:0000313" key="2">
    <source>
        <dbReference type="Proteomes" id="UP001432027"/>
    </source>
</evidence>
<proteinExistence type="predicted"/>
<dbReference type="Proteomes" id="UP001432027">
    <property type="component" value="Unassembled WGS sequence"/>
</dbReference>
<name>A0AAV5S7R1_9BILA</name>
<dbReference type="EMBL" id="BTSX01000001">
    <property type="protein sequence ID" value="GMS78515.1"/>
    <property type="molecule type" value="Genomic_DNA"/>
</dbReference>
<protein>
    <submittedName>
        <fullName evidence="1">Uncharacterized protein</fullName>
    </submittedName>
</protein>
<reference evidence="1" key="1">
    <citation type="submission" date="2023-10" db="EMBL/GenBank/DDBJ databases">
        <title>Genome assembly of Pristionchus species.</title>
        <authorList>
            <person name="Yoshida K."/>
            <person name="Sommer R.J."/>
        </authorList>
    </citation>
    <scope>NUCLEOTIDE SEQUENCE</scope>
    <source>
        <strain evidence="1">RS0144</strain>
    </source>
</reference>
<keyword evidence="2" id="KW-1185">Reference proteome</keyword>
<organism evidence="1 2">
    <name type="scientific">Pristionchus entomophagus</name>
    <dbReference type="NCBI Taxonomy" id="358040"/>
    <lineage>
        <taxon>Eukaryota</taxon>
        <taxon>Metazoa</taxon>
        <taxon>Ecdysozoa</taxon>
        <taxon>Nematoda</taxon>
        <taxon>Chromadorea</taxon>
        <taxon>Rhabditida</taxon>
        <taxon>Rhabditina</taxon>
        <taxon>Diplogasteromorpha</taxon>
        <taxon>Diplogasteroidea</taxon>
        <taxon>Neodiplogasteridae</taxon>
        <taxon>Pristionchus</taxon>
    </lineage>
</organism>
<feature type="non-terminal residue" evidence="1">
    <location>
        <position position="114"/>
    </location>
</feature>
<accession>A0AAV5S7R1</accession>
<comment type="caution">
    <text evidence="1">The sequence shown here is derived from an EMBL/GenBank/DDBJ whole genome shotgun (WGS) entry which is preliminary data.</text>
</comment>